<evidence type="ECO:0000313" key="3">
    <source>
        <dbReference type="Proteomes" id="UP000054270"/>
    </source>
</evidence>
<gene>
    <name evidence="2" type="ORF">HYPSUDRAFT_202449</name>
</gene>
<dbReference type="AlphaFoldDB" id="A0A0D2PQW0"/>
<feature type="region of interest" description="Disordered" evidence="1">
    <location>
        <begin position="37"/>
        <end position="56"/>
    </location>
</feature>
<feature type="compositionally biased region" description="Acidic residues" evidence="1">
    <location>
        <begin position="89"/>
        <end position="101"/>
    </location>
</feature>
<reference evidence="3" key="1">
    <citation type="submission" date="2014-04" db="EMBL/GenBank/DDBJ databases">
        <title>Evolutionary Origins and Diversification of the Mycorrhizal Mutualists.</title>
        <authorList>
            <consortium name="DOE Joint Genome Institute"/>
            <consortium name="Mycorrhizal Genomics Consortium"/>
            <person name="Kohler A."/>
            <person name="Kuo A."/>
            <person name="Nagy L.G."/>
            <person name="Floudas D."/>
            <person name="Copeland A."/>
            <person name="Barry K.W."/>
            <person name="Cichocki N."/>
            <person name="Veneault-Fourrey C."/>
            <person name="LaButti K."/>
            <person name="Lindquist E.A."/>
            <person name="Lipzen A."/>
            <person name="Lundell T."/>
            <person name="Morin E."/>
            <person name="Murat C."/>
            <person name="Riley R."/>
            <person name="Ohm R."/>
            <person name="Sun H."/>
            <person name="Tunlid A."/>
            <person name="Henrissat B."/>
            <person name="Grigoriev I.V."/>
            <person name="Hibbett D.S."/>
            <person name="Martin F."/>
        </authorList>
    </citation>
    <scope>NUCLEOTIDE SEQUENCE [LARGE SCALE GENOMIC DNA]</scope>
    <source>
        <strain evidence="3">FD-334 SS-4</strain>
    </source>
</reference>
<evidence type="ECO:0000256" key="1">
    <source>
        <dbReference type="SAM" id="MobiDB-lite"/>
    </source>
</evidence>
<accession>A0A0D2PQW0</accession>
<feature type="compositionally biased region" description="Basic and acidic residues" evidence="1">
    <location>
        <begin position="108"/>
        <end position="118"/>
    </location>
</feature>
<feature type="region of interest" description="Disordered" evidence="1">
    <location>
        <begin position="75"/>
        <end position="120"/>
    </location>
</feature>
<sequence>MPKEPTLLKTSEKSAIKYTCSCVTFCKGVLREVSKSTHLRHTARSRAQPPTVLSSQSLEEVDNILDPNLNVNGLAQLSDLPDPNFGLDDSLDPPEEPEPDLPDPGCLDETRTEVRDGQDMDNCDIGLDLDDLFESTLVSTQRPFTD</sequence>
<protein>
    <submittedName>
        <fullName evidence="2">Uncharacterized protein</fullName>
    </submittedName>
</protein>
<organism evidence="2 3">
    <name type="scientific">Hypholoma sublateritium (strain FD-334 SS-4)</name>
    <dbReference type="NCBI Taxonomy" id="945553"/>
    <lineage>
        <taxon>Eukaryota</taxon>
        <taxon>Fungi</taxon>
        <taxon>Dikarya</taxon>
        <taxon>Basidiomycota</taxon>
        <taxon>Agaricomycotina</taxon>
        <taxon>Agaricomycetes</taxon>
        <taxon>Agaricomycetidae</taxon>
        <taxon>Agaricales</taxon>
        <taxon>Agaricineae</taxon>
        <taxon>Strophariaceae</taxon>
        <taxon>Hypholoma</taxon>
    </lineage>
</organism>
<dbReference type="Proteomes" id="UP000054270">
    <property type="component" value="Unassembled WGS sequence"/>
</dbReference>
<keyword evidence="3" id="KW-1185">Reference proteome</keyword>
<dbReference type="EMBL" id="KN817552">
    <property type="protein sequence ID" value="KJA22215.1"/>
    <property type="molecule type" value="Genomic_DNA"/>
</dbReference>
<proteinExistence type="predicted"/>
<name>A0A0D2PQW0_HYPSF</name>
<evidence type="ECO:0000313" key="2">
    <source>
        <dbReference type="EMBL" id="KJA22215.1"/>
    </source>
</evidence>